<feature type="region of interest" description="Disordered" evidence="1">
    <location>
        <begin position="60"/>
        <end position="82"/>
    </location>
</feature>
<evidence type="ECO:0000256" key="1">
    <source>
        <dbReference type="SAM" id="MobiDB-lite"/>
    </source>
</evidence>
<dbReference type="KEGG" id="ovi:T265_13764"/>
<dbReference type="GeneID" id="20327931"/>
<dbReference type="CTD" id="20327931"/>
<dbReference type="EMBL" id="KL596719">
    <property type="protein sequence ID" value="KER27590.1"/>
    <property type="molecule type" value="Genomic_DNA"/>
</dbReference>
<name>A0A074ZW47_OPIVI</name>
<sequence>MDSFTVSKRLTRNRATEETLTDLKPTNGIEAVIYFALCRNQGVCGYMIFQQKHEASSSYDLEPTTNAEPCLDNPSASSSTYAPRRPEWLECQFTDRKVRGSNPTSASRLPLSRPGRSGSVPALASPSSWTTLLYFWHTRSSLLRPRITKAHPVDRLVQGSHPLLQASTTTGVQRSIDLVSICTETTHKVAENSSTAHDRFRPSWGSSGRHSSRVSVNLMIYVNPNWTVFEKYTHLQINYWRKGVRWCKFRRNKAQLEDRSLLTNPRYVCLLDRLHRYLGCTSATEGATGSCLTMSLALDVPPSRKTAVTSAVEFSGNGFDTSLPSHCLTASGFLPPFTWLCEKSPSRKSVDWHTQHVAKPEQPTFLDYLKVLRFLPTEANALLIRLLKIRRQFTTGFALLGARRRGPRISVNLVFYLKPNCTKLAKYTHVDEFSAISRVVHHEYTCIAISRIS</sequence>
<keyword evidence="3" id="KW-1185">Reference proteome</keyword>
<dbReference type="AlphaFoldDB" id="A0A074ZW47"/>
<proteinExistence type="predicted"/>
<evidence type="ECO:0000313" key="2">
    <source>
        <dbReference type="EMBL" id="KER27590.1"/>
    </source>
</evidence>
<dbReference type="Proteomes" id="UP000054324">
    <property type="component" value="Unassembled WGS sequence"/>
</dbReference>
<reference evidence="2 3" key="1">
    <citation type="submission" date="2013-11" db="EMBL/GenBank/DDBJ databases">
        <title>Opisthorchis viverrini - life in the bile duct.</title>
        <authorList>
            <person name="Young N.D."/>
            <person name="Nagarajan N."/>
            <person name="Lin S.J."/>
            <person name="Korhonen P.K."/>
            <person name="Jex A.R."/>
            <person name="Hall R.S."/>
            <person name="Safavi-Hemami H."/>
            <person name="Kaewkong W."/>
            <person name="Bertrand D."/>
            <person name="Gao S."/>
            <person name="Seet Q."/>
            <person name="Wongkham S."/>
            <person name="Teh B.T."/>
            <person name="Wongkham C."/>
            <person name="Intapan P.M."/>
            <person name="Maleewong W."/>
            <person name="Yang X."/>
            <person name="Hu M."/>
            <person name="Wang Z."/>
            <person name="Hofmann A."/>
            <person name="Sternberg P.W."/>
            <person name="Tan P."/>
            <person name="Wang J."/>
            <person name="Gasser R.B."/>
        </authorList>
    </citation>
    <scope>NUCLEOTIDE SEQUENCE [LARGE SCALE GENOMIC DNA]</scope>
</reference>
<feature type="region of interest" description="Disordered" evidence="1">
    <location>
        <begin position="98"/>
        <end position="124"/>
    </location>
</feature>
<dbReference type="STRING" id="6198.A0A074ZW47"/>
<evidence type="ECO:0000313" key="3">
    <source>
        <dbReference type="Proteomes" id="UP000054324"/>
    </source>
</evidence>
<protein>
    <submittedName>
        <fullName evidence="2">Uncharacterized protein</fullName>
    </submittedName>
</protein>
<gene>
    <name evidence="2" type="ORF">T265_13764</name>
</gene>
<organism evidence="2 3">
    <name type="scientific">Opisthorchis viverrini</name>
    <name type="common">Southeast Asian liver fluke</name>
    <dbReference type="NCBI Taxonomy" id="6198"/>
    <lineage>
        <taxon>Eukaryota</taxon>
        <taxon>Metazoa</taxon>
        <taxon>Spiralia</taxon>
        <taxon>Lophotrochozoa</taxon>
        <taxon>Platyhelminthes</taxon>
        <taxon>Trematoda</taxon>
        <taxon>Digenea</taxon>
        <taxon>Opisthorchiida</taxon>
        <taxon>Opisthorchiata</taxon>
        <taxon>Opisthorchiidae</taxon>
        <taxon>Opisthorchis</taxon>
    </lineage>
</organism>
<dbReference type="RefSeq" id="XP_009168685.1">
    <property type="nucleotide sequence ID" value="XM_009170421.1"/>
</dbReference>
<dbReference type="OrthoDB" id="126479at2759"/>
<accession>A0A074ZW47</accession>